<reference evidence="2" key="1">
    <citation type="journal article" date="2015" name="ISME J.">
        <title>Draft Genome Sequence of Streptomyces incarnatus NRRL8089, which Produces the Nucleoside Antibiotic Sinefungin.</title>
        <authorList>
            <person name="Oshima K."/>
            <person name="Hattori M."/>
            <person name="Shimizu H."/>
            <person name="Fukuda K."/>
            <person name="Nemoto M."/>
            <person name="Inagaki K."/>
            <person name="Tamura T."/>
        </authorList>
    </citation>
    <scope>NUCLEOTIDE SEQUENCE</scope>
    <source>
        <strain evidence="2">FACHB-1375</strain>
    </source>
</reference>
<dbReference type="PANTHER" id="PTHR36973:SF4">
    <property type="entry name" value="NODULATION PROTEIN"/>
    <property type="match status" value="1"/>
</dbReference>
<dbReference type="NCBIfam" id="TIGR01444">
    <property type="entry name" value="fkbM_fam"/>
    <property type="match status" value="1"/>
</dbReference>
<name>A0A926VAE5_9CYAN</name>
<proteinExistence type="predicted"/>
<evidence type="ECO:0000313" key="3">
    <source>
        <dbReference type="Proteomes" id="UP000641646"/>
    </source>
</evidence>
<dbReference type="InterPro" id="IPR006342">
    <property type="entry name" value="FkbM_mtfrase"/>
</dbReference>
<feature type="domain" description="Methyltransferase FkbM" evidence="1">
    <location>
        <begin position="37"/>
        <end position="182"/>
    </location>
</feature>
<dbReference type="Gene3D" id="3.40.50.150">
    <property type="entry name" value="Vaccinia Virus protein VP39"/>
    <property type="match status" value="1"/>
</dbReference>
<keyword evidence="3" id="KW-1185">Reference proteome</keyword>
<protein>
    <submittedName>
        <fullName evidence="2">FkbM family methyltransferase</fullName>
    </submittedName>
</protein>
<evidence type="ECO:0000259" key="1">
    <source>
        <dbReference type="Pfam" id="PF05050"/>
    </source>
</evidence>
<organism evidence="2 3">
    <name type="scientific">Aerosakkonema funiforme FACHB-1375</name>
    <dbReference type="NCBI Taxonomy" id="2949571"/>
    <lineage>
        <taxon>Bacteria</taxon>
        <taxon>Bacillati</taxon>
        <taxon>Cyanobacteriota</taxon>
        <taxon>Cyanophyceae</taxon>
        <taxon>Oscillatoriophycideae</taxon>
        <taxon>Aerosakkonematales</taxon>
        <taxon>Aerosakkonemataceae</taxon>
        <taxon>Aerosakkonema</taxon>
    </lineage>
</organism>
<dbReference type="Proteomes" id="UP000641646">
    <property type="component" value="Unassembled WGS sequence"/>
</dbReference>
<dbReference type="InterPro" id="IPR029063">
    <property type="entry name" value="SAM-dependent_MTases_sf"/>
</dbReference>
<dbReference type="GO" id="GO:0032259">
    <property type="term" value="P:methylation"/>
    <property type="evidence" value="ECO:0007669"/>
    <property type="project" value="UniProtKB-KW"/>
</dbReference>
<accession>A0A926VAE5</accession>
<evidence type="ECO:0000313" key="2">
    <source>
        <dbReference type="EMBL" id="MBD2179748.1"/>
    </source>
</evidence>
<dbReference type="AlphaFoldDB" id="A0A926VAE5"/>
<dbReference type="RefSeq" id="WP_190461255.1">
    <property type="nucleotide sequence ID" value="NZ_JACJPW010000002.1"/>
</dbReference>
<dbReference type="PANTHER" id="PTHR36973">
    <property type="entry name" value="SLL1456 PROTEIN-RELATED"/>
    <property type="match status" value="1"/>
</dbReference>
<dbReference type="GO" id="GO:0008171">
    <property type="term" value="F:O-methyltransferase activity"/>
    <property type="evidence" value="ECO:0007669"/>
    <property type="project" value="TreeGrafter"/>
</dbReference>
<dbReference type="InterPro" id="IPR053188">
    <property type="entry name" value="FkbM_Methyltransferase"/>
</dbReference>
<comment type="caution">
    <text evidence="2">The sequence shown here is derived from an EMBL/GenBank/DDBJ whole genome shotgun (WGS) entry which is preliminary data.</text>
</comment>
<keyword evidence="2" id="KW-0489">Methyltransferase</keyword>
<reference evidence="2" key="2">
    <citation type="submission" date="2020-08" db="EMBL/GenBank/DDBJ databases">
        <authorList>
            <person name="Chen M."/>
            <person name="Teng W."/>
            <person name="Zhao L."/>
            <person name="Hu C."/>
            <person name="Zhou Y."/>
            <person name="Han B."/>
            <person name="Song L."/>
            <person name="Shu W."/>
        </authorList>
    </citation>
    <scope>NUCLEOTIDE SEQUENCE</scope>
    <source>
        <strain evidence="2">FACHB-1375</strain>
    </source>
</reference>
<gene>
    <name evidence="2" type="ORF">H6G03_01255</name>
</gene>
<sequence length="308" mass="35423">MQSAFQEVQSIDFVDIGCSGSLEEKWEQLFPLLSYTGFDPNSEECQRLSSLPHPYKSAKYFPYAIAGEEGTKTIYLTERVGCSSLLRPNHQWLNRFSYHDLFKETGTSSVVCTTLNALANKEGLKADIIKIDTQGLELPILQSGDLVLKNAFCVETETGFLENYIGETTYAQIDEFMRSKGFMMFDIKIYKVGRKNSLIEYGKQQPLWCEALWLFDLIGQGKNPSLEEALKYLTICRAMKCFDYGLELSRYFKDLGIVDRDMLNYLEKPENWIIKPKPPTSTLGKILRWLPEDINKRLMFGLKQIIEE</sequence>
<keyword evidence="2" id="KW-0808">Transferase</keyword>
<dbReference type="SUPFAM" id="SSF53335">
    <property type="entry name" value="S-adenosyl-L-methionine-dependent methyltransferases"/>
    <property type="match status" value="1"/>
</dbReference>
<dbReference type="Pfam" id="PF05050">
    <property type="entry name" value="Methyltransf_21"/>
    <property type="match status" value="1"/>
</dbReference>
<dbReference type="EMBL" id="JACJPW010000002">
    <property type="protein sequence ID" value="MBD2179748.1"/>
    <property type="molecule type" value="Genomic_DNA"/>
</dbReference>